<evidence type="ECO:0000313" key="2">
    <source>
        <dbReference type="Proteomes" id="UP000053095"/>
    </source>
</evidence>
<protein>
    <submittedName>
        <fullName evidence="1">Aldo-keto reductase</fullName>
    </submittedName>
</protein>
<evidence type="ECO:0000313" key="1">
    <source>
        <dbReference type="EMBL" id="GAM36186.1"/>
    </source>
</evidence>
<organism evidence="1 2">
    <name type="scientific">Talaromyces pinophilus</name>
    <name type="common">Penicillium pinophilum</name>
    <dbReference type="NCBI Taxonomy" id="128442"/>
    <lineage>
        <taxon>Eukaryota</taxon>
        <taxon>Fungi</taxon>
        <taxon>Dikarya</taxon>
        <taxon>Ascomycota</taxon>
        <taxon>Pezizomycotina</taxon>
        <taxon>Eurotiomycetes</taxon>
        <taxon>Eurotiomycetidae</taxon>
        <taxon>Eurotiales</taxon>
        <taxon>Trichocomaceae</taxon>
        <taxon>Talaromyces</taxon>
        <taxon>Talaromyces sect. Talaromyces</taxon>
    </lineage>
</organism>
<dbReference type="Proteomes" id="UP000053095">
    <property type="component" value="Unassembled WGS sequence"/>
</dbReference>
<proteinExistence type="predicted"/>
<gene>
    <name evidence="1" type="ORF">TCE0_018r05082</name>
</gene>
<dbReference type="AlphaFoldDB" id="A0A510NVA1"/>
<reference evidence="2" key="1">
    <citation type="journal article" date="2015" name="Genome Announc.">
        <title>Draft genome sequence of Talaromyces cellulolyticus strain Y-94, a source of lignocellulosic biomass-degrading enzymes.</title>
        <authorList>
            <person name="Fujii T."/>
            <person name="Koike H."/>
            <person name="Sawayama S."/>
            <person name="Yano S."/>
            <person name="Inoue H."/>
        </authorList>
    </citation>
    <scope>NUCLEOTIDE SEQUENCE [LARGE SCALE GENOMIC DNA]</scope>
    <source>
        <strain evidence="2">Y-94</strain>
    </source>
</reference>
<sequence>MIIPYTPALPAPLSSLQAQEVGLSNDSLSSTTCPWFLQEETWDMRHCNSEQNCVLIKMERFIGIVDEMLQFWIKNNYNSFIHQRLYQNGMPSCVQDAFTTLATYIGRTPAVKETILQIVEDRLCELVRGSTPPTTCDAQGILAHLARVQALFVYEFIGLFDGSVRLRASAEKHLPTLRQWVIQMWGDVRRYRGDDFSLGRRPLQWTATEFDREYNDSSELWKLWILTESVRRTHIIIDSVANTYEAMNRGLVDCTGAVMFTARHGLWEADSAVKWFKLCCEKPPLLVPSLQPGPLISQYPAEELDDFAKFYWTYLVGTDKIQYWIDKSKTN</sequence>
<dbReference type="EMBL" id="DF933814">
    <property type="protein sequence ID" value="GAM36186.1"/>
    <property type="molecule type" value="Genomic_DNA"/>
</dbReference>
<accession>A0A510NVA1</accession>
<name>A0A510NVA1_TALPI</name>
<keyword evidence="2" id="KW-1185">Reference proteome</keyword>